<reference evidence="2 3" key="1">
    <citation type="submission" date="2021-03" db="EMBL/GenBank/DDBJ databases">
        <title>Identification of novel Bacillus strains.</title>
        <authorList>
            <person name="Xiao Z."/>
            <person name="Li Y."/>
            <person name="Shen J."/>
        </authorList>
    </citation>
    <scope>NUCLEOTIDE SEQUENCE [LARGE SCALE GENOMIC DNA]</scope>
    <source>
        <strain evidence="2 3">SY8</strain>
    </source>
</reference>
<name>A0ABS3NSK7_9BACI</name>
<evidence type="ECO:0000313" key="3">
    <source>
        <dbReference type="Proteomes" id="UP000677611"/>
    </source>
</evidence>
<gene>
    <name evidence="2" type="ORF">J4P90_01415</name>
</gene>
<organism evidence="2 3">
    <name type="scientific">Bacillus arachidis</name>
    <dbReference type="NCBI Taxonomy" id="2819290"/>
    <lineage>
        <taxon>Bacteria</taxon>
        <taxon>Bacillati</taxon>
        <taxon>Bacillota</taxon>
        <taxon>Bacilli</taxon>
        <taxon>Bacillales</taxon>
        <taxon>Bacillaceae</taxon>
        <taxon>Bacillus</taxon>
    </lineage>
</organism>
<comment type="caution">
    <text evidence="2">The sequence shown here is derived from an EMBL/GenBank/DDBJ whole genome shotgun (WGS) entry which is preliminary data.</text>
</comment>
<keyword evidence="1" id="KW-1133">Transmembrane helix</keyword>
<protein>
    <submittedName>
        <fullName evidence="2">Uncharacterized protein</fullName>
    </submittedName>
</protein>
<evidence type="ECO:0000256" key="1">
    <source>
        <dbReference type="SAM" id="Phobius"/>
    </source>
</evidence>
<sequence length="74" mass="8447">MFGYPVSATFNIMSLIGFIGIAYRFEKQHKVDVLAVFIIVHVEFMTSHGGRCHEFNLIITNGLKPAAFFKQRKI</sequence>
<keyword evidence="1" id="KW-0472">Membrane</keyword>
<evidence type="ECO:0000313" key="2">
    <source>
        <dbReference type="EMBL" id="MBO1623918.1"/>
    </source>
</evidence>
<accession>A0ABS3NSK7</accession>
<dbReference type="RefSeq" id="WP_208016543.1">
    <property type="nucleotide sequence ID" value="NZ_JAGDQJ010000004.1"/>
</dbReference>
<feature type="transmembrane region" description="Helical" evidence="1">
    <location>
        <begin position="6"/>
        <end position="25"/>
    </location>
</feature>
<proteinExistence type="predicted"/>
<keyword evidence="1" id="KW-0812">Transmembrane</keyword>
<dbReference type="Proteomes" id="UP000677611">
    <property type="component" value="Unassembled WGS sequence"/>
</dbReference>
<dbReference type="EMBL" id="JAGDQJ010000004">
    <property type="protein sequence ID" value="MBO1623918.1"/>
    <property type="molecule type" value="Genomic_DNA"/>
</dbReference>
<keyword evidence="3" id="KW-1185">Reference proteome</keyword>